<evidence type="ECO:0000313" key="2">
    <source>
        <dbReference type="EMBL" id="QDP38970.1"/>
    </source>
</evidence>
<dbReference type="Pfam" id="PF08241">
    <property type="entry name" value="Methyltransf_11"/>
    <property type="match status" value="1"/>
</dbReference>
<evidence type="ECO:0000259" key="1">
    <source>
        <dbReference type="Pfam" id="PF08241"/>
    </source>
</evidence>
<feature type="domain" description="Methyltransferase type 11" evidence="1">
    <location>
        <begin position="63"/>
        <end position="158"/>
    </location>
</feature>
<keyword evidence="2" id="KW-0489">Methyltransferase</keyword>
<dbReference type="Gene3D" id="3.40.50.150">
    <property type="entry name" value="Vaccinia Virus protein VP39"/>
    <property type="match status" value="1"/>
</dbReference>
<dbReference type="SUPFAM" id="SSF53335">
    <property type="entry name" value="S-adenosyl-L-methionine-dependent methyltransferases"/>
    <property type="match status" value="1"/>
</dbReference>
<dbReference type="EMBL" id="CP041666">
    <property type="protein sequence ID" value="QDP38970.1"/>
    <property type="molecule type" value="Genomic_DNA"/>
</dbReference>
<dbReference type="Proteomes" id="UP000315215">
    <property type="component" value="Chromosome"/>
</dbReference>
<dbReference type="CDD" id="cd02440">
    <property type="entry name" value="AdoMet_MTases"/>
    <property type="match status" value="1"/>
</dbReference>
<keyword evidence="2" id="KW-0808">Transferase</keyword>
<accession>A0A516KC60</accession>
<dbReference type="OrthoDB" id="9772751at2"/>
<proteinExistence type="predicted"/>
<dbReference type="InterPro" id="IPR029063">
    <property type="entry name" value="SAM-dependent_MTases_sf"/>
</dbReference>
<evidence type="ECO:0000313" key="3">
    <source>
        <dbReference type="Proteomes" id="UP000315215"/>
    </source>
</evidence>
<keyword evidence="3" id="KW-1185">Reference proteome</keyword>
<sequence>MDTIKHNQAAWDKKVEDGVVYTKPVSKEVIAQSKRGDWSIKLTPTKNVPRKWFPTSVEGVKILCLASGGGQQGPVLAAAGADVTVMDISQKQLDQDKMVAKRDGLSLRTIQGSMSDLSCLEAEFFDVIIHPVSNLFVEDIQPVWKEAYRVLKQNGVLISGFVNPLLFIFDDEEEMQGNLKVRHSIPFSTLDPMSEEERKKHLAAQETIEYGHSLEDQIQGQIEVGFVIAGFYEDNFGGTRELDPYINTFMATRALKVIHL</sequence>
<dbReference type="KEGG" id="aqt:FN924_01305"/>
<dbReference type="RefSeq" id="WP_143891720.1">
    <property type="nucleotide sequence ID" value="NZ_CP041666.1"/>
</dbReference>
<reference evidence="2 3" key="1">
    <citation type="submission" date="2019-07" db="EMBL/GenBank/DDBJ databases">
        <authorList>
            <person name="Li J."/>
        </authorList>
    </citation>
    <scope>NUCLEOTIDE SEQUENCE [LARGE SCALE GENOMIC DNA]</scope>
    <source>
        <strain evidence="2 3">TKL69</strain>
    </source>
</reference>
<name>A0A516KC60_9BACI</name>
<dbReference type="GO" id="GO:0008757">
    <property type="term" value="F:S-adenosylmethionine-dependent methyltransferase activity"/>
    <property type="evidence" value="ECO:0007669"/>
    <property type="project" value="InterPro"/>
</dbReference>
<dbReference type="InterPro" id="IPR013216">
    <property type="entry name" value="Methyltransf_11"/>
</dbReference>
<gene>
    <name evidence="2" type="ORF">FN924_01305</name>
</gene>
<organism evidence="2 3">
    <name type="scientific">Radiobacillus deserti</name>
    <dbReference type="NCBI Taxonomy" id="2594883"/>
    <lineage>
        <taxon>Bacteria</taxon>
        <taxon>Bacillati</taxon>
        <taxon>Bacillota</taxon>
        <taxon>Bacilli</taxon>
        <taxon>Bacillales</taxon>
        <taxon>Bacillaceae</taxon>
        <taxon>Radiobacillus</taxon>
    </lineage>
</organism>
<dbReference type="GO" id="GO:0032259">
    <property type="term" value="P:methylation"/>
    <property type="evidence" value="ECO:0007669"/>
    <property type="project" value="UniProtKB-KW"/>
</dbReference>
<protein>
    <submittedName>
        <fullName evidence="2">Class I SAM-dependent methyltransferase</fullName>
    </submittedName>
</protein>
<dbReference type="AlphaFoldDB" id="A0A516KC60"/>